<dbReference type="CDD" id="cd17546">
    <property type="entry name" value="REC_hyHK_CKI1_RcsC-like"/>
    <property type="match status" value="1"/>
</dbReference>
<dbReference type="InterPro" id="IPR050595">
    <property type="entry name" value="Bact_response_regulator"/>
</dbReference>
<gene>
    <name evidence="4" type="primary">phoP_1</name>
    <name evidence="4" type="ORF">EUAN_02270</name>
</gene>
<evidence type="ECO:0000256" key="2">
    <source>
        <dbReference type="PROSITE-ProRule" id="PRU00169"/>
    </source>
</evidence>
<dbReference type="SUPFAM" id="SSF52172">
    <property type="entry name" value="CheY-like"/>
    <property type="match status" value="1"/>
</dbReference>
<proteinExistence type="predicted"/>
<dbReference type="RefSeq" id="WP_071060793.1">
    <property type="nucleotide sequence ID" value="NZ_MKIE01000001.1"/>
</dbReference>
<evidence type="ECO:0000259" key="3">
    <source>
        <dbReference type="PROSITE" id="PS50110"/>
    </source>
</evidence>
<dbReference type="AlphaFoldDB" id="A0A1S1V9S3"/>
<dbReference type="GO" id="GO:0000160">
    <property type="term" value="P:phosphorelay signal transduction system"/>
    <property type="evidence" value="ECO:0007669"/>
    <property type="project" value="InterPro"/>
</dbReference>
<name>A0A1S1V9S3_9FIRM</name>
<dbReference type="PANTHER" id="PTHR44591:SF3">
    <property type="entry name" value="RESPONSE REGULATORY DOMAIN-CONTAINING PROTEIN"/>
    <property type="match status" value="1"/>
</dbReference>
<dbReference type="Proteomes" id="UP000180254">
    <property type="component" value="Unassembled WGS sequence"/>
</dbReference>
<organism evidence="4 5">
    <name type="scientific">Andreesenia angusta</name>
    <dbReference type="NCBI Taxonomy" id="39480"/>
    <lineage>
        <taxon>Bacteria</taxon>
        <taxon>Bacillati</taxon>
        <taxon>Bacillota</taxon>
        <taxon>Tissierellia</taxon>
        <taxon>Tissierellales</taxon>
        <taxon>Gottschalkiaceae</taxon>
        <taxon>Andreesenia</taxon>
    </lineage>
</organism>
<dbReference type="STRING" id="39480.EUAN_02270"/>
<dbReference type="Gene3D" id="3.40.50.2300">
    <property type="match status" value="1"/>
</dbReference>
<protein>
    <submittedName>
        <fullName evidence="4">Alkaline phosphatase synthesis transcriptional regulatory protein PhoP</fullName>
    </submittedName>
</protein>
<comment type="caution">
    <text evidence="4">The sequence shown here is derived from an EMBL/GenBank/DDBJ whole genome shotgun (WGS) entry which is preliminary data.</text>
</comment>
<evidence type="ECO:0000256" key="1">
    <source>
        <dbReference type="ARBA" id="ARBA00022553"/>
    </source>
</evidence>
<accession>A0A1S1V9S3</accession>
<dbReference type="PROSITE" id="PS50110">
    <property type="entry name" value="RESPONSE_REGULATORY"/>
    <property type="match status" value="1"/>
</dbReference>
<sequence length="120" mass="13548">MKKILVVDDSTLIVNVLKASLEYLGYAVESARDGREAIEKLADHKPDMMILDLMLPKMGGLEVIKKMHSLDYEYKRVPIIAMSTNDSDGYKKKSLSLGAKDFIKKPIDLQEVEAKILEHI</sequence>
<keyword evidence="5" id="KW-1185">Reference proteome</keyword>
<dbReference type="InterPro" id="IPR001789">
    <property type="entry name" value="Sig_transdc_resp-reg_receiver"/>
</dbReference>
<keyword evidence="1 2" id="KW-0597">Phosphoprotein</keyword>
<reference evidence="4 5" key="1">
    <citation type="submission" date="2016-09" db="EMBL/GenBank/DDBJ databases">
        <title>Genome sequence of Eubacterium angustum.</title>
        <authorList>
            <person name="Poehlein A."/>
            <person name="Daniel R."/>
        </authorList>
    </citation>
    <scope>NUCLEOTIDE SEQUENCE [LARGE SCALE GENOMIC DNA]</scope>
    <source>
        <strain evidence="4 5">DSM 1989</strain>
    </source>
</reference>
<dbReference type="Pfam" id="PF00072">
    <property type="entry name" value="Response_reg"/>
    <property type="match status" value="1"/>
</dbReference>
<feature type="modified residue" description="4-aspartylphosphate" evidence="2">
    <location>
        <position position="52"/>
    </location>
</feature>
<dbReference type="SMART" id="SM00448">
    <property type="entry name" value="REC"/>
    <property type="match status" value="1"/>
</dbReference>
<feature type="domain" description="Response regulatory" evidence="3">
    <location>
        <begin position="3"/>
        <end position="120"/>
    </location>
</feature>
<evidence type="ECO:0000313" key="5">
    <source>
        <dbReference type="Proteomes" id="UP000180254"/>
    </source>
</evidence>
<dbReference type="PANTHER" id="PTHR44591">
    <property type="entry name" value="STRESS RESPONSE REGULATOR PROTEIN 1"/>
    <property type="match status" value="1"/>
</dbReference>
<dbReference type="EMBL" id="MKIE01000001">
    <property type="protein sequence ID" value="OHW63363.1"/>
    <property type="molecule type" value="Genomic_DNA"/>
</dbReference>
<evidence type="ECO:0000313" key="4">
    <source>
        <dbReference type="EMBL" id="OHW63363.1"/>
    </source>
</evidence>
<dbReference type="InterPro" id="IPR011006">
    <property type="entry name" value="CheY-like_superfamily"/>
</dbReference>